<evidence type="ECO:0000256" key="11">
    <source>
        <dbReference type="ARBA" id="ARBA00031671"/>
    </source>
</evidence>
<evidence type="ECO:0000256" key="1">
    <source>
        <dbReference type="ARBA" id="ARBA00001974"/>
    </source>
</evidence>
<keyword evidence="9" id="KW-0234">DNA repair</keyword>
<sequence>MLDIKTFVQGLDNRQRIQVWRPGTCAEDARCVIYWMQRAQRGRENHALNTAIILGNALNLPVVTAFVVTDYPQANLRHYTFMLEGLAVTAQHVKERGTPLAMRQGEPASEIKQLAQNLQAAAVVSDMCELRAPRQWRKDLQQQLEIPFICVDSDTVVPMWCIPQQEYAARTIRPKIQRLQPVFLQPQLDIKSKYPLTEPPCDPGESENPLNYLHSLQIDRSVKAPDHIHGGYSEGQKNVQRLLKERLHAYADQRNNPELVGTSELSAYLHFGQISAQQLAWDVEQYTPEETGSAHIDITGGKAAYLEELIIRRELAINFAYYNPHYDSLAGAPEWGRKTLNKHANDPREWIYSQEEFEQARTHDELWNAAQREMVVTGRMHGYMRMYWAKKILEWSETPEQAFNISVYLNDKYELDGRDANGYVGISWAIGGLHDRPWRERPIFGLIRYMGASGMKRKMDTQYYISKYGQHPLIKVR</sequence>
<evidence type="ECO:0000256" key="2">
    <source>
        <dbReference type="ARBA" id="ARBA00006409"/>
    </source>
</evidence>
<evidence type="ECO:0000256" key="5">
    <source>
        <dbReference type="ARBA" id="ARBA00022630"/>
    </source>
</evidence>
<evidence type="ECO:0000256" key="4">
    <source>
        <dbReference type="ARBA" id="ARBA00014046"/>
    </source>
</evidence>
<dbReference type="GO" id="GO:0003677">
    <property type="term" value="F:DNA binding"/>
    <property type="evidence" value="ECO:0007669"/>
    <property type="project" value="UniProtKB-KW"/>
</dbReference>
<dbReference type="PROSITE" id="PS51645">
    <property type="entry name" value="PHR_CRY_ALPHA_BETA"/>
    <property type="match status" value="1"/>
</dbReference>
<dbReference type="PANTHER" id="PTHR10211:SF0">
    <property type="entry name" value="DEOXYRIBODIPYRIMIDINE PHOTO-LYASE"/>
    <property type="match status" value="1"/>
</dbReference>
<comment type="cofactor">
    <cofactor evidence="1">
        <name>FAD</name>
        <dbReference type="ChEBI" id="CHEBI:57692"/>
    </cofactor>
</comment>
<dbReference type="Gene3D" id="3.40.50.620">
    <property type="entry name" value="HUPs"/>
    <property type="match status" value="1"/>
</dbReference>
<organism evidence="14 15">
    <name type="scientific">Dictyobacter alpinus</name>
    <dbReference type="NCBI Taxonomy" id="2014873"/>
    <lineage>
        <taxon>Bacteria</taxon>
        <taxon>Bacillati</taxon>
        <taxon>Chloroflexota</taxon>
        <taxon>Ktedonobacteria</taxon>
        <taxon>Ktedonobacterales</taxon>
        <taxon>Dictyobacteraceae</taxon>
        <taxon>Dictyobacter</taxon>
    </lineage>
</organism>
<dbReference type="Gene3D" id="1.10.579.10">
    <property type="entry name" value="DNA Cyclobutane Dipyrimidine Photolyase, subunit A, domain 3"/>
    <property type="match status" value="1"/>
</dbReference>
<keyword evidence="8" id="KW-0238">DNA-binding</keyword>
<feature type="domain" description="Photolyase/cryptochrome alpha/beta" evidence="13">
    <location>
        <begin position="30"/>
        <end position="159"/>
    </location>
</feature>
<evidence type="ECO:0000256" key="3">
    <source>
        <dbReference type="ARBA" id="ARBA00013149"/>
    </source>
</evidence>
<evidence type="ECO:0000256" key="8">
    <source>
        <dbReference type="ARBA" id="ARBA00023125"/>
    </source>
</evidence>
<proteinExistence type="inferred from homology"/>
<evidence type="ECO:0000259" key="13">
    <source>
        <dbReference type="PROSITE" id="PS51645"/>
    </source>
</evidence>
<comment type="catalytic activity">
    <reaction evidence="12">
        <text>cyclobutadipyrimidine (in DNA) = 2 pyrimidine residues (in DNA).</text>
        <dbReference type="EC" id="4.1.99.3"/>
    </reaction>
</comment>
<keyword evidence="7" id="KW-0274">FAD</keyword>
<keyword evidence="15" id="KW-1185">Reference proteome</keyword>
<dbReference type="Pfam" id="PF00875">
    <property type="entry name" value="DNA_photolyase"/>
    <property type="match status" value="1"/>
</dbReference>
<dbReference type="EC" id="4.1.99.3" evidence="3"/>
<comment type="caution">
    <text evidence="14">The sequence shown here is derived from an EMBL/GenBank/DDBJ whole genome shotgun (WGS) entry which is preliminary data.</text>
</comment>
<dbReference type="InterPro" id="IPR052219">
    <property type="entry name" value="Photolyase_Class-2"/>
</dbReference>
<dbReference type="Gene3D" id="1.25.40.80">
    <property type="match status" value="1"/>
</dbReference>
<protein>
    <recommendedName>
        <fullName evidence="4">Deoxyribodipyrimidine photo-lyase</fullName>
        <ecNumber evidence="3">4.1.99.3</ecNumber>
    </recommendedName>
    <alternativeName>
        <fullName evidence="11">DNA photolyase</fullName>
    </alternativeName>
</protein>
<dbReference type="FunFam" id="1.10.579.10:FF:000002">
    <property type="entry name" value="Deoxyribodipyrimidine photolyase"/>
    <property type="match status" value="1"/>
</dbReference>
<name>A0A402B7C5_9CHLR</name>
<dbReference type="Proteomes" id="UP000287171">
    <property type="component" value="Unassembled WGS sequence"/>
</dbReference>
<dbReference type="RefSeq" id="WP_161982121.1">
    <property type="nucleotide sequence ID" value="NZ_BIFT01000001.1"/>
</dbReference>
<dbReference type="SUPFAM" id="SSF52425">
    <property type="entry name" value="Cryptochrome/photolyase, N-terminal domain"/>
    <property type="match status" value="1"/>
</dbReference>
<evidence type="ECO:0000313" key="15">
    <source>
        <dbReference type="Proteomes" id="UP000287171"/>
    </source>
</evidence>
<dbReference type="EMBL" id="BIFT01000001">
    <property type="protein sequence ID" value="GCE27255.1"/>
    <property type="molecule type" value="Genomic_DNA"/>
</dbReference>
<dbReference type="InterPro" id="IPR036134">
    <property type="entry name" value="Crypto/Photolyase_FAD-like_sf"/>
</dbReference>
<dbReference type="AlphaFoldDB" id="A0A402B7C5"/>
<reference evidence="15" key="1">
    <citation type="submission" date="2018-12" db="EMBL/GenBank/DDBJ databases">
        <title>Tengunoibacter tsumagoiensis gen. nov., sp. nov., Dictyobacter kobayashii sp. nov., D. alpinus sp. nov., and D. joshuensis sp. nov. and description of Dictyobacteraceae fam. nov. within the order Ktedonobacterales isolated from Tengu-no-mugimeshi.</title>
        <authorList>
            <person name="Wang C.M."/>
            <person name="Zheng Y."/>
            <person name="Sakai Y."/>
            <person name="Toyoda A."/>
            <person name="Minakuchi Y."/>
            <person name="Abe K."/>
            <person name="Yokota A."/>
            <person name="Yabe S."/>
        </authorList>
    </citation>
    <scope>NUCLEOTIDE SEQUENCE [LARGE SCALE GENOMIC DNA]</scope>
    <source>
        <strain evidence="15">Uno16</strain>
    </source>
</reference>
<accession>A0A402B7C5</accession>
<dbReference type="InterPro" id="IPR036155">
    <property type="entry name" value="Crypto/Photolyase_N_sf"/>
</dbReference>
<gene>
    <name evidence="14" type="primary">phr</name>
    <name evidence="14" type="ORF">KDA_27390</name>
</gene>
<comment type="similarity">
    <text evidence="2">Belongs to the DNA photolyase class-2 family.</text>
</comment>
<keyword evidence="6" id="KW-0227">DNA damage</keyword>
<dbReference type="GO" id="GO:0003904">
    <property type="term" value="F:deoxyribodipyrimidine photo-lyase activity"/>
    <property type="evidence" value="ECO:0007669"/>
    <property type="project" value="UniProtKB-EC"/>
</dbReference>
<dbReference type="GO" id="GO:0000719">
    <property type="term" value="P:photoreactive repair"/>
    <property type="evidence" value="ECO:0007669"/>
    <property type="project" value="TreeGrafter"/>
</dbReference>
<keyword evidence="10 14" id="KW-0456">Lyase</keyword>
<dbReference type="InterPro" id="IPR014729">
    <property type="entry name" value="Rossmann-like_a/b/a_fold"/>
</dbReference>
<evidence type="ECO:0000256" key="9">
    <source>
        <dbReference type="ARBA" id="ARBA00023204"/>
    </source>
</evidence>
<dbReference type="InterPro" id="IPR006050">
    <property type="entry name" value="DNA_photolyase_N"/>
</dbReference>
<evidence type="ECO:0000256" key="12">
    <source>
        <dbReference type="ARBA" id="ARBA00033999"/>
    </source>
</evidence>
<dbReference type="PANTHER" id="PTHR10211">
    <property type="entry name" value="DEOXYRIBODIPYRIMIDINE PHOTOLYASE"/>
    <property type="match status" value="1"/>
</dbReference>
<evidence type="ECO:0000256" key="10">
    <source>
        <dbReference type="ARBA" id="ARBA00023239"/>
    </source>
</evidence>
<dbReference type="SUPFAM" id="SSF48173">
    <property type="entry name" value="Cryptochrome/photolyase FAD-binding domain"/>
    <property type="match status" value="1"/>
</dbReference>
<evidence type="ECO:0000256" key="7">
    <source>
        <dbReference type="ARBA" id="ARBA00022827"/>
    </source>
</evidence>
<evidence type="ECO:0000256" key="6">
    <source>
        <dbReference type="ARBA" id="ARBA00022763"/>
    </source>
</evidence>
<keyword evidence="5" id="KW-0285">Flavoprotein</keyword>
<evidence type="ECO:0000313" key="14">
    <source>
        <dbReference type="EMBL" id="GCE27255.1"/>
    </source>
</evidence>